<comment type="caution">
    <text evidence="2">The sequence shown here is derived from an EMBL/GenBank/DDBJ whole genome shotgun (WGS) entry which is preliminary data.</text>
</comment>
<feature type="region of interest" description="Disordered" evidence="1">
    <location>
        <begin position="93"/>
        <end position="132"/>
    </location>
</feature>
<dbReference type="AlphaFoldDB" id="A0A6G1CW35"/>
<evidence type="ECO:0000256" key="1">
    <source>
        <dbReference type="SAM" id="MobiDB-lite"/>
    </source>
</evidence>
<accession>A0A6G1CW35</accession>
<feature type="compositionally biased region" description="Low complexity" evidence="1">
    <location>
        <begin position="95"/>
        <end position="132"/>
    </location>
</feature>
<sequence>MALVSISGGRLIAEVVQVELSRFESASLTHDDPMDQDDKAGAEKDDPKREKVELALTLFGNGRTPSPRPVVLNGRPYNITVKSFLRASTLLTPASGKPSSVSLPKSLPSPAENKAAAAAGAHQWPWQAAAAQ</sequence>
<feature type="region of interest" description="Disordered" evidence="1">
    <location>
        <begin position="25"/>
        <end position="49"/>
    </location>
</feature>
<reference evidence="2 3" key="1">
    <citation type="submission" date="2019-11" db="EMBL/GenBank/DDBJ databases">
        <title>Whole genome sequence of Oryza granulata.</title>
        <authorList>
            <person name="Li W."/>
        </authorList>
    </citation>
    <scope>NUCLEOTIDE SEQUENCE [LARGE SCALE GENOMIC DNA]</scope>
    <source>
        <strain evidence="3">cv. Menghai</strain>
        <tissue evidence="2">Leaf</tissue>
    </source>
</reference>
<protein>
    <submittedName>
        <fullName evidence="2">Uncharacterized protein</fullName>
    </submittedName>
</protein>
<dbReference type="Proteomes" id="UP000479710">
    <property type="component" value="Unassembled WGS sequence"/>
</dbReference>
<name>A0A6G1CW35_9ORYZ</name>
<feature type="compositionally biased region" description="Basic and acidic residues" evidence="1">
    <location>
        <begin position="29"/>
        <end position="49"/>
    </location>
</feature>
<gene>
    <name evidence="2" type="ORF">E2562_033289</name>
</gene>
<proteinExistence type="predicted"/>
<evidence type="ECO:0000313" key="3">
    <source>
        <dbReference type="Proteomes" id="UP000479710"/>
    </source>
</evidence>
<organism evidence="2 3">
    <name type="scientific">Oryza meyeriana var. granulata</name>
    <dbReference type="NCBI Taxonomy" id="110450"/>
    <lineage>
        <taxon>Eukaryota</taxon>
        <taxon>Viridiplantae</taxon>
        <taxon>Streptophyta</taxon>
        <taxon>Embryophyta</taxon>
        <taxon>Tracheophyta</taxon>
        <taxon>Spermatophyta</taxon>
        <taxon>Magnoliopsida</taxon>
        <taxon>Liliopsida</taxon>
        <taxon>Poales</taxon>
        <taxon>Poaceae</taxon>
        <taxon>BOP clade</taxon>
        <taxon>Oryzoideae</taxon>
        <taxon>Oryzeae</taxon>
        <taxon>Oryzinae</taxon>
        <taxon>Oryza</taxon>
        <taxon>Oryza meyeriana</taxon>
    </lineage>
</organism>
<dbReference type="EMBL" id="SPHZ02000008">
    <property type="protein sequence ID" value="KAF0904321.1"/>
    <property type="molecule type" value="Genomic_DNA"/>
</dbReference>
<evidence type="ECO:0000313" key="2">
    <source>
        <dbReference type="EMBL" id="KAF0904321.1"/>
    </source>
</evidence>
<keyword evidence="3" id="KW-1185">Reference proteome</keyword>